<dbReference type="PANTHER" id="PTHR36172">
    <property type="match status" value="1"/>
</dbReference>
<keyword evidence="5" id="KW-0238">DNA-binding</keyword>
<dbReference type="InterPro" id="IPR051491">
    <property type="entry name" value="Recombinase/Transposase-rel"/>
</dbReference>
<dbReference type="GO" id="GO:0032196">
    <property type="term" value="P:transposition"/>
    <property type="evidence" value="ECO:0007669"/>
    <property type="project" value="UniProtKB-KW"/>
</dbReference>
<evidence type="ECO:0000256" key="5">
    <source>
        <dbReference type="ARBA" id="ARBA00023125"/>
    </source>
</evidence>
<dbReference type="Proteomes" id="UP001162640">
    <property type="component" value="Unassembled WGS sequence"/>
</dbReference>
<feature type="domain" description="Cas12f1-like TNB" evidence="8">
    <location>
        <begin position="305"/>
        <end position="370"/>
    </location>
</feature>
<organism evidence="10 11">
    <name type="scientific">Triparma laevis f. inornata</name>
    <dbReference type="NCBI Taxonomy" id="1714386"/>
    <lineage>
        <taxon>Eukaryota</taxon>
        <taxon>Sar</taxon>
        <taxon>Stramenopiles</taxon>
        <taxon>Ochrophyta</taxon>
        <taxon>Bolidophyceae</taxon>
        <taxon>Parmales</taxon>
        <taxon>Triparmaceae</taxon>
        <taxon>Triparma</taxon>
    </lineage>
</organism>
<evidence type="ECO:0000256" key="3">
    <source>
        <dbReference type="ARBA" id="ARBA00022723"/>
    </source>
</evidence>
<proteinExistence type="inferred from homology"/>
<dbReference type="Pfam" id="PF07282">
    <property type="entry name" value="Cas12f1-like_TNB"/>
    <property type="match status" value="1"/>
</dbReference>
<evidence type="ECO:0000313" key="11">
    <source>
        <dbReference type="Proteomes" id="UP001162640"/>
    </source>
</evidence>
<dbReference type="InterPro" id="IPR010095">
    <property type="entry name" value="Cas12f1-like_TNB"/>
</dbReference>
<dbReference type="InterPro" id="IPR001959">
    <property type="entry name" value="Transposase"/>
</dbReference>
<name>A0A9W6ZX78_9STRA</name>
<dbReference type="NCBIfam" id="NF040570">
    <property type="entry name" value="guided_TnpB"/>
    <property type="match status" value="1"/>
</dbReference>
<evidence type="ECO:0000259" key="9">
    <source>
        <dbReference type="Pfam" id="PF12323"/>
    </source>
</evidence>
<evidence type="ECO:0000256" key="2">
    <source>
        <dbReference type="ARBA" id="ARBA00022578"/>
    </source>
</evidence>
<protein>
    <recommendedName>
        <fullName evidence="12">Transposase</fullName>
    </recommendedName>
</protein>
<comment type="similarity">
    <text evidence="1">In the C-terminal section; belongs to the transposase 35 family.</text>
</comment>
<feature type="domain" description="Transposase putative helix-turn-helix" evidence="9">
    <location>
        <begin position="5"/>
        <end position="35"/>
    </location>
</feature>
<dbReference type="EMBL" id="BLQM01000067">
    <property type="protein sequence ID" value="GMH58763.1"/>
    <property type="molecule type" value="Genomic_DNA"/>
</dbReference>
<dbReference type="GO" id="GO:0006310">
    <property type="term" value="P:DNA recombination"/>
    <property type="evidence" value="ECO:0007669"/>
    <property type="project" value="UniProtKB-KW"/>
</dbReference>
<dbReference type="Pfam" id="PF01385">
    <property type="entry name" value="OrfB_IS605"/>
    <property type="match status" value="1"/>
</dbReference>
<evidence type="ECO:0008006" key="12">
    <source>
        <dbReference type="Google" id="ProtNLM"/>
    </source>
</evidence>
<dbReference type="GO" id="GO:0003677">
    <property type="term" value="F:DNA binding"/>
    <property type="evidence" value="ECO:0007669"/>
    <property type="project" value="UniProtKB-KW"/>
</dbReference>
<dbReference type="AlphaFoldDB" id="A0A9W6ZX78"/>
<keyword evidence="6" id="KW-0233">DNA recombination</keyword>
<sequence length="376" mass="43467">MGMKKVRFVPTKDQQVLLKEWMGASRFMYNRTVHVIEKEKQKVNFFGIRDRLVPKKKLKERDAWLLQTPKNVRAASVKDVITAYKSAFTNMRQGHIKRFHMRFRSKKHETSEWLNIPKSSIAPTEDGKAVYMFKRRMKSPLTLKGDTLKSVDHDCKIHHNKETNRWYLLIPVKHSVAENQGTRKPIVSIDPGVKTFLTLYDPTGTVTKFAHDDMKAVIVPHYLKTDGLISAATKCKSKKTKRNLKLRIAIRREKVKNRVHDMHTRAAKHLVTNYDTVLIPDMGTSHMVKRMFGKTNRRTLLGWSHYQFIQRLTYYGQKHGCNVQVVTEEYTSKTCGACGTLHPTLGNGDMYCCKKCGTCIDRDTNGARNILLKNME</sequence>
<evidence type="ECO:0000256" key="4">
    <source>
        <dbReference type="ARBA" id="ARBA00022833"/>
    </source>
</evidence>
<keyword evidence="4" id="KW-0862">Zinc</keyword>
<dbReference type="Pfam" id="PF12323">
    <property type="entry name" value="HTH_OrfB_IS605"/>
    <property type="match status" value="1"/>
</dbReference>
<evidence type="ECO:0000259" key="8">
    <source>
        <dbReference type="Pfam" id="PF07282"/>
    </source>
</evidence>
<dbReference type="InterPro" id="IPR021027">
    <property type="entry name" value="Transposase_put_HTH"/>
</dbReference>
<dbReference type="NCBIfam" id="TIGR01766">
    <property type="entry name" value="IS200/IS605 family accessory protein TnpB-like domain"/>
    <property type="match status" value="1"/>
</dbReference>
<evidence type="ECO:0000259" key="7">
    <source>
        <dbReference type="Pfam" id="PF01385"/>
    </source>
</evidence>
<gene>
    <name evidence="10" type="ORF">TL16_g02679</name>
</gene>
<evidence type="ECO:0000313" key="10">
    <source>
        <dbReference type="EMBL" id="GMH58763.1"/>
    </source>
</evidence>
<dbReference type="GO" id="GO:0046872">
    <property type="term" value="F:metal ion binding"/>
    <property type="evidence" value="ECO:0007669"/>
    <property type="project" value="UniProtKB-KW"/>
</dbReference>
<evidence type="ECO:0000256" key="1">
    <source>
        <dbReference type="ARBA" id="ARBA00008761"/>
    </source>
</evidence>
<evidence type="ECO:0000256" key="6">
    <source>
        <dbReference type="ARBA" id="ARBA00023172"/>
    </source>
</evidence>
<feature type="domain" description="Probable transposase IS891/IS1136/IS1341" evidence="7">
    <location>
        <begin position="170"/>
        <end position="290"/>
    </location>
</feature>
<keyword evidence="3" id="KW-0479">Metal-binding</keyword>
<accession>A0A9W6ZX78</accession>
<dbReference type="PANTHER" id="PTHR36172:SF1">
    <property type="entry name" value="RESOLVASE-RELATED"/>
    <property type="match status" value="1"/>
</dbReference>
<comment type="caution">
    <text evidence="10">The sequence shown here is derived from an EMBL/GenBank/DDBJ whole genome shotgun (WGS) entry which is preliminary data.</text>
</comment>
<reference evidence="11" key="1">
    <citation type="journal article" date="2023" name="Commun. Biol.">
        <title>Genome analysis of Parmales, the sister group of diatoms, reveals the evolutionary specialization of diatoms from phago-mixotrophs to photoautotrophs.</title>
        <authorList>
            <person name="Ban H."/>
            <person name="Sato S."/>
            <person name="Yoshikawa S."/>
            <person name="Yamada K."/>
            <person name="Nakamura Y."/>
            <person name="Ichinomiya M."/>
            <person name="Sato N."/>
            <person name="Blanc-Mathieu R."/>
            <person name="Endo H."/>
            <person name="Kuwata A."/>
            <person name="Ogata H."/>
        </authorList>
    </citation>
    <scope>NUCLEOTIDE SEQUENCE [LARGE SCALE GENOMIC DNA]</scope>
</reference>
<keyword evidence="2" id="KW-0815">Transposition</keyword>